<dbReference type="PANTHER" id="PTHR30055:SF235">
    <property type="entry name" value="TRANSCRIPTIONAL REGULATORY PROTEIN"/>
    <property type="match status" value="1"/>
</dbReference>
<dbReference type="PANTHER" id="PTHR30055">
    <property type="entry name" value="HTH-TYPE TRANSCRIPTIONAL REGULATOR RUTR"/>
    <property type="match status" value="1"/>
</dbReference>
<dbReference type="Gene3D" id="1.10.357.10">
    <property type="entry name" value="Tetracycline Repressor, domain 2"/>
    <property type="match status" value="1"/>
</dbReference>
<dbReference type="OrthoDB" id="3210235at2"/>
<sequence length="278" mass="30455">MTKILSGAWGTSTKRSLRADAQGNSRGTQERPGEDETTTDARYATEAQEGSGEEKKLSGIDAGPKDEEHPGSETAPARRHRGPSAARGEVKDRIQIAARAEFIEHGYDGATIRAIARRAQCDSGLVSYYFGSKQKLFRACMDLPLDPAAEAIRLLSDGPEGAARRVLNYAVHLYEETLTADTFFALMRALMTDAATSRRFQTYIRTEIIDTLGIFLGAEEDFGEQLGLALGTIYGIASMRYIVKLEPLASMPSERFIDLLEPILQERVDAFMGASAPR</sequence>
<feature type="compositionally biased region" description="Basic and acidic residues" evidence="3">
    <location>
        <begin position="52"/>
        <end position="71"/>
    </location>
</feature>
<feature type="DNA-binding region" description="H-T-H motif" evidence="2">
    <location>
        <begin position="111"/>
        <end position="130"/>
    </location>
</feature>
<feature type="domain" description="HTH tetR-type" evidence="4">
    <location>
        <begin position="88"/>
        <end position="148"/>
    </location>
</feature>
<evidence type="ECO:0000256" key="1">
    <source>
        <dbReference type="ARBA" id="ARBA00023125"/>
    </source>
</evidence>
<dbReference type="GO" id="GO:0000976">
    <property type="term" value="F:transcription cis-regulatory region binding"/>
    <property type="evidence" value="ECO:0007669"/>
    <property type="project" value="TreeGrafter"/>
</dbReference>
<keyword evidence="6" id="KW-1185">Reference proteome</keyword>
<dbReference type="SUPFAM" id="SSF48498">
    <property type="entry name" value="Tetracyclin repressor-like, C-terminal domain"/>
    <property type="match status" value="1"/>
</dbReference>
<feature type="region of interest" description="Disordered" evidence="3">
    <location>
        <begin position="1"/>
        <end position="90"/>
    </location>
</feature>
<accession>N6X3I4</accession>
<dbReference type="InterPro" id="IPR050109">
    <property type="entry name" value="HTH-type_TetR-like_transc_reg"/>
</dbReference>
<keyword evidence="1 2" id="KW-0238">DNA-binding</keyword>
<dbReference type="InterPro" id="IPR009057">
    <property type="entry name" value="Homeodomain-like_sf"/>
</dbReference>
<dbReference type="PATRIC" id="fig|888050.3.peg.1027"/>
<comment type="caution">
    <text evidence="5">The sequence shown here is derived from an EMBL/GenBank/DDBJ whole genome shotgun (WGS) entry which is preliminary data.</text>
</comment>
<dbReference type="InterPro" id="IPR036271">
    <property type="entry name" value="Tet_transcr_reg_TetR-rel_C_sf"/>
</dbReference>
<reference evidence="5 6" key="1">
    <citation type="submission" date="2013-03" db="EMBL/GenBank/DDBJ databases">
        <title>Reference genome for the Human Microbiome Project.</title>
        <authorList>
            <person name="Aqrawi P."/>
            <person name="Ayvaz T."/>
            <person name="Bess C."/>
            <person name="Blankenburg K."/>
            <person name="Coyle M."/>
            <person name="Deng J."/>
            <person name="Forbes L."/>
            <person name="Fowler G."/>
            <person name="Francisco L."/>
            <person name="Fu Q."/>
            <person name="Gibbs R."/>
            <person name="Gross S."/>
            <person name="Gubbala S."/>
            <person name="Hale W."/>
            <person name="Hemphill L."/>
            <person name="Highlander S."/>
            <person name="Hirani K."/>
            <person name="Jackson L."/>
            <person name="Jakkamsetti A."/>
            <person name="Javaid M."/>
            <person name="Jayaseelan J.C."/>
            <person name="Jiang H."/>
            <person name="Joshi V."/>
            <person name="Korchina V."/>
            <person name="Kovar C."/>
            <person name="Lara F."/>
            <person name="Lee S."/>
            <person name="Liu Y."/>
            <person name="Mata R."/>
            <person name="Mathew T."/>
            <person name="Munidasa M."/>
            <person name="Muzny D."/>
            <person name="Nazareth L."/>
            <person name="Ngo R."/>
            <person name="Nguyen L."/>
            <person name="Nguyen N."/>
            <person name="Okwuonu G."/>
            <person name="Ongeri F."/>
            <person name="Palculict T."/>
            <person name="Patil S."/>
            <person name="Petrosino J."/>
            <person name="Pham C."/>
            <person name="Pham P."/>
            <person name="Pu L.-L."/>
            <person name="Qin X."/>
            <person name="Qu J."/>
            <person name="Reid J."/>
            <person name="Ross M."/>
            <person name="Ruth R."/>
            <person name="Saada N."/>
            <person name="San Lucas F."/>
            <person name="Santibanez J."/>
            <person name="Shang Y."/>
            <person name="Simmons D."/>
            <person name="Song X.-Z."/>
            <person name="Tang L.-Y."/>
            <person name="Thornton R."/>
            <person name="Warren J."/>
            <person name="Weissenberger G."/>
            <person name="Wilczek-Boney K."/>
            <person name="Worley K."/>
            <person name="Youmans B."/>
            <person name="Zhang J."/>
            <person name="Zhang L."/>
            <person name="Zhao Z."/>
            <person name="Zhou C."/>
            <person name="Zhu D."/>
            <person name="Zhu Y."/>
        </authorList>
    </citation>
    <scope>NUCLEOTIDE SEQUENCE [LARGE SCALE GENOMIC DNA]</scope>
    <source>
        <strain evidence="5 6">F0333</strain>
    </source>
</reference>
<dbReference type="SUPFAM" id="SSF46689">
    <property type="entry name" value="Homeodomain-like"/>
    <property type="match status" value="1"/>
</dbReference>
<dbReference type="Proteomes" id="UP000013015">
    <property type="component" value="Unassembled WGS sequence"/>
</dbReference>
<dbReference type="Pfam" id="PF17920">
    <property type="entry name" value="TetR_C_16"/>
    <property type="match status" value="1"/>
</dbReference>
<dbReference type="PROSITE" id="PS50977">
    <property type="entry name" value="HTH_TETR_2"/>
    <property type="match status" value="1"/>
</dbReference>
<evidence type="ECO:0000259" key="4">
    <source>
        <dbReference type="PROSITE" id="PS50977"/>
    </source>
</evidence>
<dbReference type="InterPro" id="IPR001647">
    <property type="entry name" value="HTH_TetR"/>
</dbReference>
<name>N6X3I4_9ACTO</name>
<dbReference type="STRING" id="888050.HMPREF9004_1082"/>
<dbReference type="Pfam" id="PF00440">
    <property type="entry name" value="TetR_N"/>
    <property type="match status" value="1"/>
</dbReference>
<protein>
    <recommendedName>
        <fullName evidence="4">HTH tetR-type domain-containing protein</fullName>
    </recommendedName>
</protein>
<gene>
    <name evidence="5" type="ORF">HMPREF9004_1082</name>
</gene>
<dbReference type="RefSeq" id="WP_005963159.1">
    <property type="nucleotide sequence ID" value="NZ_CP040505.1"/>
</dbReference>
<evidence type="ECO:0000313" key="5">
    <source>
        <dbReference type="EMBL" id="ENO18221.1"/>
    </source>
</evidence>
<evidence type="ECO:0000256" key="2">
    <source>
        <dbReference type="PROSITE-ProRule" id="PRU00335"/>
    </source>
</evidence>
<evidence type="ECO:0000256" key="3">
    <source>
        <dbReference type="SAM" id="MobiDB-lite"/>
    </source>
</evidence>
<dbReference type="Gene3D" id="1.10.10.60">
    <property type="entry name" value="Homeodomain-like"/>
    <property type="match status" value="1"/>
</dbReference>
<dbReference type="eggNOG" id="COG1309">
    <property type="taxonomic scope" value="Bacteria"/>
</dbReference>
<organism evidence="5 6">
    <name type="scientific">Schaalia cardiffensis F0333</name>
    <dbReference type="NCBI Taxonomy" id="888050"/>
    <lineage>
        <taxon>Bacteria</taxon>
        <taxon>Bacillati</taxon>
        <taxon>Actinomycetota</taxon>
        <taxon>Actinomycetes</taxon>
        <taxon>Actinomycetales</taxon>
        <taxon>Actinomycetaceae</taxon>
        <taxon>Schaalia</taxon>
    </lineage>
</organism>
<dbReference type="GO" id="GO:0003700">
    <property type="term" value="F:DNA-binding transcription factor activity"/>
    <property type="evidence" value="ECO:0007669"/>
    <property type="project" value="TreeGrafter"/>
</dbReference>
<evidence type="ECO:0000313" key="6">
    <source>
        <dbReference type="Proteomes" id="UP000013015"/>
    </source>
</evidence>
<dbReference type="EMBL" id="AQHZ01000016">
    <property type="protein sequence ID" value="ENO18221.1"/>
    <property type="molecule type" value="Genomic_DNA"/>
</dbReference>
<dbReference type="AlphaFoldDB" id="N6X3I4"/>
<dbReference type="InterPro" id="IPR041678">
    <property type="entry name" value="TetR_C_16"/>
</dbReference>
<dbReference type="HOGENOM" id="CLU_069356_10_0_11"/>
<proteinExistence type="predicted"/>